<evidence type="ECO:0000256" key="2">
    <source>
        <dbReference type="ARBA" id="ARBA00006739"/>
    </source>
</evidence>
<dbReference type="PANTHER" id="PTHR43179:SF12">
    <property type="entry name" value="GALACTOFURANOSYLTRANSFERASE GLFT2"/>
    <property type="match status" value="1"/>
</dbReference>
<keyword evidence="7" id="KW-1185">Reference proteome</keyword>
<proteinExistence type="inferred from homology"/>
<feature type="domain" description="Glycosyltransferase 2-like" evidence="5">
    <location>
        <begin position="5"/>
        <end position="184"/>
    </location>
</feature>
<gene>
    <name evidence="6" type="ORF">HZI73_21850</name>
</gene>
<keyword evidence="4" id="KW-0808">Transferase</keyword>
<dbReference type="EMBL" id="CP058649">
    <property type="protein sequence ID" value="QUI24780.1"/>
    <property type="molecule type" value="Genomic_DNA"/>
</dbReference>
<evidence type="ECO:0000256" key="3">
    <source>
        <dbReference type="ARBA" id="ARBA00022676"/>
    </source>
</evidence>
<protein>
    <submittedName>
        <fullName evidence="6">Glycosyltransferase</fullName>
    </submittedName>
</protein>
<dbReference type="PANTHER" id="PTHR43179">
    <property type="entry name" value="RHAMNOSYLTRANSFERASE WBBL"/>
    <property type="match status" value="1"/>
</dbReference>
<dbReference type="RefSeq" id="WP_212695476.1">
    <property type="nucleotide sequence ID" value="NZ_CP058649.1"/>
</dbReference>
<evidence type="ECO:0000256" key="4">
    <source>
        <dbReference type="ARBA" id="ARBA00022679"/>
    </source>
</evidence>
<reference evidence="6" key="1">
    <citation type="submission" date="2020-07" db="EMBL/GenBank/DDBJ databases">
        <title>Vallitalea pronyensis genome.</title>
        <authorList>
            <person name="Postec A."/>
        </authorList>
    </citation>
    <scope>NUCLEOTIDE SEQUENCE</scope>
    <source>
        <strain evidence="6">FatNI3</strain>
    </source>
</reference>
<evidence type="ECO:0000313" key="6">
    <source>
        <dbReference type="EMBL" id="QUI24780.1"/>
    </source>
</evidence>
<dbReference type="KEGG" id="vpy:HZI73_21850"/>
<dbReference type="SUPFAM" id="SSF53448">
    <property type="entry name" value="Nucleotide-diphospho-sugar transferases"/>
    <property type="match status" value="1"/>
</dbReference>
<dbReference type="GO" id="GO:0016757">
    <property type="term" value="F:glycosyltransferase activity"/>
    <property type="evidence" value="ECO:0007669"/>
    <property type="project" value="UniProtKB-KW"/>
</dbReference>
<sequence length="403" mass="47656">MVCFSFIFLCYNHWQYTKEAVETLLASLEASIYYKGIELILIDNGSTDETPLGIEKLKTKYTSPYLRIKAVHVKENMGYPIGVNIGLSHCSGRYVAIMNNDLIFIKGWFSAIIQLLEHNPAIGVAVPHLSYGSGVQHVGVYLEDRDTIQAYGQRYMLKNHGKNTYLDRGIGACMVMKKTVIDKVGGNDIWYGIGHYDDDDWSLRIRIAGFKIVAVGGSFVYHQGSKTFQAYYPEQSHYVKMNQRKFYQKWGLKKDRIRDDMYVDRQWLIEKTRYQKADHYIPIKYIADKPSESYQRRGILWVADWTYKHSGWIQSLDHFHPMTNDKDKLYVWIPSRYYEDDVKQYVYDRILLHRRKKNMEHVIFLHQNMKSLTLLNFIKRFSYVIPIERDFINQYILYLFKNR</sequence>
<dbReference type="Gene3D" id="3.90.550.10">
    <property type="entry name" value="Spore Coat Polysaccharide Biosynthesis Protein SpsA, Chain A"/>
    <property type="match status" value="1"/>
</dbReference>
<name>A0A8J8MN66_9FIRM</name>
<dbReference type="InterPro" id="IPR029044">
    <property type="entry name" value="Nucleotide-diphossugar_trans"/>
</dbReference>
<evidence type="ECO:0000256" key="1">
    <source>
        <dbReference type="ARBA" id="ARBA00004776"/>
    </source>
</evidence>
<evidence type="ECO:0000259" key="5">
    <source>
        <dbReference type="Pfam" id="PF00535"/>
    </source>
</evidence>
<accession>A0A8J8MN66</accession>
<dbReference type="Proteomes" id="UP000683246">
    <property type="component" value="Chromosome"/>
</dbReference>
<keyword evidence="3" id="KW-0328">Glycosyltransferase</keyword>
<dbReference type="Pfam" id="PF00535">
    <property type="entry name" value="Glycos_transf_2"/>
    <property type="match status" value="1"/>
</dbReference>
<organism evidence="6 7">
    <name type="scientific">Vallitalea pronyensis</name>
    <dbReference type="NCBI Taxonomy" id="1348613"/>
    <lineage>
        <taxon>Bacteria</taxon>
        <taxon>Bacillati</taxon>
        <taxon>Bacillota</taxon>
        <taxon>Clostridia</taxon>
        <taxon>Lachnospirales</taxon>
        <taxon>Vallitaleaceae</taxon>
        <taxon>Vallitalea</taxon>
    </lineage>
</organism>
<evidence type="ECO:0000313" key="7">
    <source>
        <dbReference type="Proteomes" id="UP000683246"/>
    </source>
</evidence>
<dbReference type="AlphaFoldDB" id="A0A8J8MN66"/>
<comment type="pathway">
    <text evidence="1">Cell wall biogenesis; cell wall polysaccharide biosynthesis.</text>
</comment>
<dbReference type="InterPro" id="IPR001173">
    <property type="entry name" value="Glyco_trans_2-like"/>
</dbReference>
<comment type="similarity">
    <text evidence="2">Belongs to the glycosyltransferase 2 family.</text>
</comment>